<dbReference type="AlphaFoldDB" id="A0ABD3LY27"/>
<comment type="caution">
    <text evidence="3">The sequence shown here is derived from an EMBL/GenBank/DDBJ whole genome shotgun (WGS) entry which is preliminary data.</text>
</comment>
<feature type="chain" id="PRO_5044782218" description="Tropinone reductase" evidence="2">
    <location>
        <begin position="24"/>
        <end position="310"/>
    </location>
</feature>
<evidence type="ECO:0000256" key="1">
    <source>
        <dbReference type="ARBA" id="ARBA00023002"/>
    </source>
</evidence>
<dbReference type="GO" id="GO:0016491">
    <property type="term" value="F:oxidoreductase activity"/>
    <property type="evidence" value="ECO:0007669"/>
    <property type="project" value="UniProtKB-KW"/>
</dbReference>
<dbReference type="PRINTS" id="PR00081">
    <property type="entry name" value="GDHRDH"/>
</dbReference>
<dbReference type="Pfam" id="PF13561">
    <property type="entry name" value="adh_short_C2"/>
    <property type="match status" value="1"/>
</dbReference>
<dbReference type="InterPro" id="IPR020904">
    <property type="entry name" value="Sc_DH/Rdtase_CS"/>
</dbReference>
<dbReference type="SUPFAM" id="SSF51735">
    <property type="entry name" value="NAD(P)-binding Rossmann-fold domains"/>
    <property type="match status" value="1"/>
</dbReference>
<keyword evidence="2" id="KW-0732">Signal</keyword>
<dbReference type="PANTHER" id="PTHR42898">
    <property type="entry name" value="TROPINONE REDUCTASE"/>
    <property type="match status" value="1"/>
</dbReference>
<evidence type="ECO:0000313" key="3">
    <source>
        <dbReference type="EMBL" id="KAL3756650.1"/>
    </source>
</evidence>
<dbReference type="Gene3D" id="3.40.50.720">
    <property type="entry name" value="NAD(P)-binding Rossmann-like Domain"/>
    <property type="match status" value="1"/>
</dbReference>
<keyword evidence="1" id="KW-0560">Oxidoreductase</keyword>
<organism evidence="3 4">
    <name type="scientific">Discostella pseudostelligera</name>
    <dbReference type="NCBI Taxonomy" id="259834"/>
    <lineage>
        <taxon>Eukaryota</taxon>
        <taxon>Sar</taxon>
        <taxon>Stramenopiles</taxon>
        <taxon>Ochrophyta</taxon>
        <taxon>Bacillariophyta</taxon>
        <taxon>Coscinodiscophyceae</taxon>
        <taxon>Thalassiosirophycidae</taxon>
        <taxon>Stephanodiscales</taxon>
        <taxon>Stephanodiscaceae</taxon>
        <taxon>Discostella</taxon>
    </lineage>
</organism>
<dbReference type="EMBL" id="JALLBG020000299">
    <property type="protein sequence ID" value="KAL3756650.1"/>
    <property type="molecule type" value="Genomic_DNA"/>
</dbReference>
<sequence length="310" mass="33760">MTIISFLVSLLVVLVALAPFVLATRSHDITAPPPAQFWQLKSKTALVTGGTKGIGAAIVTQLSALGCRVLTCSRNGDELADRLYEWNDMHGLDVQGVVADVSTDAGREILRKEVETRFGGKLDILVNNVGTNIRKKTSEYTADEYDIVMRTNLQSVFELTKLCYPYLKRPSVKPWEKSFSHDEPHETSCVVNIGSVAGVTCIKTGTIYAMTKAAMNQFSGNLACEWGKDGIRVNCVAPWYINTPLAAQVLKDEAYRASVLERTPLGRVGDPSEVAALVAFLCTPAAGYITGQVISVDGGFTRNGYYDSFY</sequence>
<dbReference type="PRINTS" id="PR00080">
    <property type="entry name" value="SDRFAMILY"/>
</dbReference>
<protein>
    <recommendedName>
        <fullName evidence="5">Tropinone reductase</fullName>
    </recommendedName>
</protein>
<keyword evidence="4" id="KW-1185">Reference proteome</keyword>
<dbReference type="PANTHER" id="PTHR42898:SF6">
    <property type="entry name" value="NADP-DEPENDENT MANNITOL DEHYDROGENASE"/>
    <property type="match status" value="1"/>
</dbReference>
<gene>
    <name evidence="3" type="ORF">ACHAWU_002553</name>
</gene>
<proteinExistence type="predicted"/>
<feature type="signal peptide" evidence="2">
    <location>
        <begin position="1"/>
        <end position="23"/>
    </location>
</feature>
<dbReference type="InterPro" id="IPR036291">
    <property type="entry name" value="NAD(P)-bd_dom_sf"/>
</dbReference>
<dbReference type="InterPro" id="IPR045000">
    <property type="entry name" value="TR"/>
</dbReference>
<dbReference type="Proteomes" id="UP001530293">
    <property type="component" value="Unassembled WGS sequence"/>
</dbReference>
<accession>A0ABD3LY27</accession>
<evidence type="ECO:0008006" key="5">
    <source>
        <dbReference type="Google" id="ProtNLM"/>
    </source>
</evidence>
<dbReference type="InterPro" id="IPR002347">
    <property type="entry name" value="SDR_fam"/>
</dbReference>
<dbReference type="FunFam" id="3.40.50.720:FF:000084">
    <property type="entry name" value="Short-chain dehydrogenase reductase"/>
    <property type="match status" value="1"/>
</dbReference>
<evidence type="ECO:0000256" key="2">
    <source>
        <dbReference type="SAM" id="SignalP"/>
    </source>
</evidence>
<dbReference type="PROSITE" id="PS00061">
    <property type="entry name" value="ADH_SHORT"/>
    <property type="match status" value="1"/>
</dbReference>
<evidence type="ECO:0000313" key="4">
    <source>
        <dbReference type="Proteomes" id="UP001530293"/>
    </source>
</evidence>
<name>A0ABD3LY27_9STRA</name>
<reference evidence="3 4" key="1">
    <citation type="submission" date="2024-10" db="EMBL/GenBank/DDBJ databases">
        <title>Updated reference genomes for cyclostephanoid diatoms.</title>
        <authorList>
            <person name="Roberts W.R."/>
            <person name="Alverson A.J."/>
        </authorList>
    </citation>
    <scope>NUCLEOTIDE SEQUENCE [LARGE SCALE GENOMIC DNA]</scope>
    <source>
        <strain evidence="3 4">AJA232-27</strain>
    </source>
</reference>